<dbReference type="OrthoDB" id="5396786at2759"/>
<name>A0A401H3R0_9APHY</name>
<dbReference type="EMBL" id="BFAD01000015">
    <property type="protein sequence ID" value="GBE89054.1"/>
    <property type="molecule type" value="Genomic_DNA"/>
</dbReference>
<dbReference type="Proteomes" id="UP000287166">
    <property type="component" value="Unassembled WGS sequence"/>
</dbReference>
<dbReference type="AlphaFoldDB" id="A0A401H3R0"/>
<gene>
    <name evidence="1" type="ORF">SCP_1500560</name>
</gene>
<comment type="caution">
    <text evidence="1">The sequence shown here is derived from an EMBL/GenBank/DDBJ whole genome shotgun (WGS) entry which is preliminary data.</text>
</comment>
<sequence length="154" mass="17515">MRYGEDLSVALISLVTSAAREDHAAYTLQQLSQAIFHARFLYREPLTLLLPLLISCPYDGADKLIHIMGQESSAKEVVMVVQEVAEHLEYLSQAGEQVEEVDCGLSPLKQIDRLVRLYAHCVPRLPKRNKLPSQVMEPLLSARISDNTVWRFRR</sequence>
<dbReference type="InParanoid" id="A0A401H3R0"/>
<dbReference type="STRING" id="139825.A0A401H3R0"/>
<keyword evidence="2" id="KW-1185">Reference proteome</keyword>
<reference evidence="1 2" key="1">
    <citation type="journal article" date="2018" name="Sci. Rep.">
        <title>Genome sequence of the cauliflower mushroom Sparassis crispa (Hanabiratake) and its association with beneficial usage.</title>
        <authorList>
            <person name="Kiyama R."/>
            <person name="Furutani Y."/>
            <person name="Kawaguchi K."/>
            <person name="Nakanishi T."/>
        </authorList>
    </citation>
    <scope>NUCLEOTIDE SEQUENCE [LARGE SCALE GENOMIC DNA]</scope>
</reference>
<dbReference type="RefSeq" id="XP_027619967.1">
    <property type="nucleotide sequence ID" value="XM_027764166.1"/>
</dbReference>
<organism evidence="1 2">
    <name type="scientific">Sparassis crispa</name>
    <dbReference type="NCBI Taxonomy" id="139825"/>
    <lineage>
        <taxon>Eukaryota</taxon>
        <taxon>Fungi</taxon>
        <taxon>Dikarya</taxon>
        <taxon>Basidiomycota</taxon>
        <taxon>Agaricomycotina</taxon>
        <taxon>Agaricomycetes</taxon>
        <taxon>Polyporales</taxon>
        <taxon>Sparassidaceae</taxon>
        <taxon>Sparassis</taxon>
    </lineage>
</organism>
<evidence type="ECO:0000313" key="2">
    <source>
        <dbReference type="Proteomes" id="UP000287166"/>
    </source>
</evidence>
<protein>
    <submittedName>
        <fullName evidence="1">Uncharacterized protein</fullName>
    </submittedName>
</protein>
<evidence type="ECO:0000313" key="1">
    <source>
        <dbReference type="EMBL" id="GBE89054.1"/>
    </source>
</evidence>
<accession>A0A401H3R0</accession>
<proteinExistence type="predicted"/>
<dbReference type="GeneID" id="38785971"/>